<evidence type="ECO:0000259" key="8">
    <source>
        <dbReference type="SMART" id="SM00382"/>
    </source>
</evidence>
<dbReference type="PANTHER" id="PTHR23077">
    <property type="entry name" value="AAA-FAMILY ATPASE"/>
    <property type="match status" value="1"/>
</dbReference>
<evidence type="ECO:0000313" key="9">
    <source>
        <dbReference type="EMBL" id="PQA56955.1"/>
    </source>
</evidence>
<dbReference type="FunFam" id="3.40.50.300:FF:001025">
    <property type="entry name" value="ATPase family, AAA domain-containing 2B"/>
    <property type="match status" value="1"/>
</dbReference>
<dbReference type="GO" id="GO:0016887">
    <property type="term" value="F:ATP hydrolysis activity"/>
    <property type="evidence" value="ECO:0007669"/>
    <property type="project" value="InterPro"/>
</dbReference>
<dbReference type="Gene3D" id="1.10.8.60">
    <property type="match status" value="1"/>
</dbReference>
<dbReference type="InterPro" id="IPR013105">
    <property type="entry name" value="TPR_2"/>
</dbReference>
<protein>
    <submittedName>
        <fullName evidence="9">Cell division protein</fullName>
    </submittedName>
</protein>
<dbReference type="Pfam" id="PF13181">
    <property type="entry name" value="TPR_8"/>
    <property type="match status" value="1"/>
</dbReference>
<dbReference type="Gene3D" id="3.40.50.300">
    <property type="entry name" value="P-loop containing nucleotide triphosphate hydrolases"/>
    <property type="match status" value="1"/>
</dbReference>
<evidence type="ECO:0000256" key="6">
    <source>
        <dbReference type="PROSITE-ProRule" id="PRU00339"/>
    </source>
</evidence>
<evidence type="ECO:0000256" key="7">
    <source>
        <dbReference type="RuleBase" id="RU003651"/>
    </source>
</evidence>
<dbReference type="PANTHER" id="PTHR23077:SF171">
    <property type="entry name" value="NUCLEAR VALOSIN-CONTAINING PROTEIN-LIKE"/>
    <property type="match status" value="1"/>
</dbReference>
<keyword evidence="2 7" id="KW-0547">Nucleotide-binding</keyword>
<dbReference type="GO" id="GO:0051301">
    <property type="term" value="P:cell division"/>
    <property type="evidence" value="ECO:0007669"/>
    <property type="project" value="UniProtKB-KW"/>
</dbReference>
<evidence type="ECO:0000256" key="4">
    <source>
        <dbReference type="ARBA" id="ARBA00022840"/>
    </source>
</evidence>
<dbReference type="PROSITE" id="PS00674">
    <property type="entry name" value="AAA"/>
    <property type="match status" value="1"/>
</dbReference>
<gene>
    <name evidence="9" type="ORF">C5O19_16615</name>
</gene>
<dbReference type="InterPro" id="IPR003593">
    <property type="entry name" value="AAA+_ATPase"/>
</dbReference>
<dbReference type="SMART" id="SM00028">
    <property type="entry name" value="TPR"/>
    <property type="match status" value="2"/>
</dbReference>
<dbReference type="Proteomes" id="UP000239590">
    <property type="component" value="Unassembled WGS sequence"/>
</dbReference>
<dbReference type="SMART" id="SM00382">
    <property type="entry name" value="AAA"/>
    <property type="match status" value="1"/>
</dbReference>
<keyword evidence="1" id="KW-0677">Repeat</keyword>
<dbReference type="InterPro" id="IPR050168">
    <property type="entry name" value="AAA_ATPase_domain"/>
</dbReference>
<comment type="similarity">
    <text evidence="7">Belongs to the AAA ATPase family.</text>
</comment>
<dbReference type="Pfam" id="PF17862">
    <property type="entry name" value="AAA_lid_3"/>
    <property type="match status" value="1"/>
</dbReference>
<reference evidence="10" key="1">
    <citation type="submission" date="2018-02" db="EMBL/GenBank/DDBJ databases">
        <title>Genome sequencing of Solimonas sp. HR-BB.</title>
        <authorList>
            <person name="Lee Y."/>
            <person name="Jeon C.O."/>
        </authorList>
    </citation>
    <scope>NUCLEOTIDE SEQUENCE [LARGE SCALE GENOMIC DNA]</scope>
    <source>
        <strain evidence="10">HR-U</strain>
    </source>
</reference>
<sequence length="443" mass="49204">MNQSQLDALREALQVSPQNVPLWRMLADAYYQLARYEEALEAYKAALQLSADLDLKFRLAECYLQLASFSTAHVIAEELLDTAPSPQVLFLLARIALASGDLQAANAYYKQATAQDHTLTQAEFEQQLNQAIRDSGLGQTSSFDEVIDRIEAEGSGLIEKPRVTFAEVGGLTAVKEEIALKVIHPLNNPEIYKAFGKKIGGGILLYGPPGCGKTLLARATAGEIKANFISVGINEVLDMWMGNSEKNLHDLFQQARMHTPCVLFFDEIDALGASRTDLRKAAGRTLINQFLDELDGVKYSNEGILILGATNTPWYLDTAFRRPGRFDRIVFVSPPDVAARVEILRILLADKPLEGIDYQSIAKQSDGYSGADLRALVDLAIEQKLPESLRQGRVLPLTMADFKEALRRHRPTTKEWFATAKNYALYSNESGLYDDILTYLKLK</sequence>
<dbReference type="InterPro" id="IPR041569">
    <property type="entry name" value="AAA_lid_3"/>
</dbReference>
<accession>A0A2S7IK62</accession>
<dbReference type="EMBL" id="PTRA01000002">
    <property type="protein sequence ID" value="PQA56955.1"/>
    <property type="molecule type" value="Genomic_DNA"/>
</dbReference>
<dbReference type="RefSeq" id="WP_104714530.1">
    <property type="nucleotide sequence ID" value="NZ_PTRA01000002.1"/>
</dbReference>
<dbReference type="Gene3D" id="1.25.40.10">
    <property type="entry name" value="Tetratricopeptide repeat domain"/>
    <property type="match status" value="1"/>
</dbReference>
<dbReference type="SUPFAM" id="SSF52540">
    <property type="entry name" value="P-loop containing nucleoside triphosphate hydrolases"/>
    <property type="match status" value="1"/>
</dbReference>
<dbReference type="InterPro" id="IPR003960">
    <property type="entry name" value="ATPase_AAA_CS"/>
</dbReference>
<dbReference type="InterPro" id="IPR019734">
    <property type="entry name" value="TPR_rpt"/>
</dbReference>
<name>A0A2S7IK62_9BACT</name>
<dbReference type="SUPFAM" id="SSF48452">
    <property type="entry name" value="TPR-like"/>
    <property type="match status" value="1"/>
</dbReference>
<dbReference type="InterPro" id="IPR027417">
    <property type="entry name" value="P-loop_NTPase"/>
</dbReference>
<keyword evidence="5" id="KW-0175">Coiled coil</keyword>
<dbReference type="PROSITE" id="PS50005">
    <property type="entry name" value="TPR"/>
    <property type="match status" value="1"/>
</dbReference>
<keyword evidence="10" id="KW-1185">Reference proteome</keyword>
<dbReference type="Pfam" id="PF00004">
    <property type="entry name" value="AAA"/>
    <property type="match status" value="1"/>
</dbReference>
<evidence type="ECO:0000256" key="3">
    <source>
        <dbReference type="ARBA" id="ARBA00022803"/>
    </source>
</evidence>
<comment type="caution">
    <text evidence="9">The sequence shown here is derived from an EMBL/GenBank/DDBJ whole genome shotgun (WGS) entry which is preliminary data.</text>
</comment>
<keyword evidence="9" id="KW-0132">Cell division</keyword>
<dbReference type="InterPro" id="IPR011990">
    <property type="entry name" value="TPR-like_helical_dom_sf"/>
</dbReference>
<evidence type="ECO:0000256" key="1">
    <source>
        <dbReference type="ARBA" id="ARBA00022737"/>
    </source>
</evidence>
<dbReference type="InterPro" id="IPR003959">
    <property type="entry name" value="ATPase_AAA_core"/>
</dbReference>
<feature type="domain" description="AAA+ ATPase" evidence="8">
    <location>
        <begin position="199"/>
        <end position="336"/>
    </location>
</feature>
<evidence type="ECO:0000256" key="5">
    <source>
        <dbReference type="ARBA" id="ARBA00023054"/>
    </source>
</evidence>
<organism evidence="9 10">
    <name type="scientific">Siphonobacter curvatus</name>
    <dbReference type="NCBI Taxonomy" id="2094562"/>
    <lineage>
        <taxon>Bacteria</taxon>
        <taxon>Pseudomonadati</taxon>
        <taxon>Bacteroidota</taxon>
        <taxon>Cytophagia</taxon>
        <taxon>Cytophagales</taxon>
        <taxon>Cytophagaceae</taxon>
        <taxon>Siphonobacter</taxon>
    </lineage>
</organism>
<proteinExistence type="inferred from homology"/>
<dbReference type="AlphaFoldDB" id="A0A2S7IK62"/>
<keyword evidence="9" id="KW-0131">Cell cycle</keyword>
<evidence type="ECO:0000313" key="10">
    <source>
        <dbReference type="Proteomes" id="UP000239590"/>
    </source>
</evidence>
<dbReference type="OrthoDB" id="9809379at2"/>
<dbReference type="Pfam" id="PF07719">
    <property type="entry name" value="TPR_2"/>
    <property type="match status" value="1"/>
</dbReference>
<dbReference type="GO" id="GO:0005524">
    <property type="term" value="F:ATP binding"/>
    <property type="evidence" value="ECO:0007669"/>
    <property type="project" value="UniProtKB-KW"/>
</dbReference>
<feature type="repeat" description="TPR" evidence="6">
    <location>
        <begin position="20"/>
        <end position="53"/>
    </location>
</feature>
<evidence type="ECO:0000256" key="2">
    <source>
        <dbReference type="ARBA" id="ARBA00022741"/>
    </source>
</evidence>
<keyword evidence="4 7" id="KW-0067">ATP-binding</keyword>
<keyword evidence="3 6" id="KW-0802">TPR repeat</keyword>